<dbReference type="PhylomeDB" id="Q54Y65"/>
<proteinExistence type="predicted"/>
<reference evidence="2 3" key="1">
    <citation type="journal article" date="2005" name="Nature">
        <title>The genome of the social amoeba Dictyostelium discoideum.</title>
        <authorList>
            <consortium name="The Dictyostelium discoideum Sequencing Consortium"/>
            <person name="Eichinger L."/>
            <person name="Pachebat J.A."/>
            <person name="Glockner G."/>
            <person name="Rajandream M.A."/>
            <person name="Sucgang R."/>
            <person name="Berriman M."/>
            <person name="Song J."/>
            <person name="Olsen R."/>
            <person name="Szafranski K."/>
            <person name="Xu Q."/>
            <person name="Tunggal B."/>
            <person name="Kummerfeld S."/>
            <person name="Madera M."/>
            <person name="Konfortov B.A."/>
            <person name="Rivero F."/>
            <person name="Bankier A.T."/>
            <person name="Lehmann R."/>
            <person name="Hamlin N."/>
            <person name="Davies R."/>
            <person name="Gaudet P."/>
            <person name="Fey P."/>
            <person name="Pilcher K."/>
            <person name="Chen G."/>
            <person name="Saunders D."/>
            <person name="Sodergren E."/>
            <person name="Davis P."/>
            <person name="Kerhornou A."/>
            <person name="Nie X."/>
            <person name="Hall N."/>
            <person name="Anjard C."/>
            <person name="Hemphill L."/>
            <person name="Bason N."/>
            <person name="Farbrother P."/>
            <person name="Desany B."/>
            <person name="Just E."/>
            <person name="Morio T."/>
            <person name="Rost R."/>
            <person name="Churcher C."/>
            <person name="Cooper J."/>
            <person name="Haydock S."/>
            <person name="van Driessche N."/>
            <person name="Cronin A."/>
            <person name="Goodhead I."/>
            <person name="Muzny D."/>
            <person name="Mourier T."/>
            <person name="Pain A."/>
            <person name="Lu M."/>
            <person name="Harper D."/>
            <person name="Lindsay R."/>
            <person name="Hauser H."/>
            <person name="James K."/>
            <person name="Quiles M."/>
            <person name="Madan Babu M."/>
            <person name="Saito T."/>
            <person name="Buchrieser C."/>
            <person name="Wardroper A."/>
            <person name="Felder M."/>
            <person name="Thangavelu M."/>
            <person name="Johnson D."/>
            <person name="Knights A."/>
            <person name="Loulseged H."/>
            <person name="Mungall K."/>
            <person name="Oliver K."/>
            <person name="Price C."/>
            <person name="Quail M.A."/>
            <person name="Urushihara H."/>
            <person name="Hernandez J."/>
            <person name="Rabbinowitsch E."/>
            <person name="Steffen D."/>
            <person name="Sanders M."/>
            <person name="Ma J."/>
            <person name="Kohara Y."/>
            <person name="Sharp S."/>
            <person name="Simmonds M."/>
            <person name="Spiegler S."/>
            <person name="Tivey A."/>
            <person name="Sugano S."/>
            <person name="White B."/>
            <person name="Walker D."/>
            <person name="Woodward J."/>
            <person name="Winckler T."/>
            <person name="Tanaka Y."/>
            <person name="Shaulsky G."/>
            <person name="Schleicher M."/>
            <person name="Weinstock G."/>
            <person name="Rosenthal A."/>
            <person name="Cox E.C."/>
            <person name="Chisholm R.L."/>
            <person name="Gibbs R."/>
            <person name="Loomis W.F."/>
            <person name="Platzer M."/>
            <person name="Kay R.R."/>
            <person name="Williams J."/>
            <person name="Dear P.H."/>
            <person name="Noegel A.A."/>
            <person name="Barrell B."/>
            <person name="Kuspa A."/>
        </authorList>
    </citation>
    <scope>NUCLEOTIDE SEQUENCE [LARGE SCALE GENOMIC DNA]</scope>
    <source>
        <strain evidence="2 3">AX4</strain>
    </source>
</reference>
<protein>
    <recommendedName>
        <fullName evidence="4">Transmembrane protein</fullName>
    </recommendedName>
</protein>
<dbReference type="GeneID" id="8621543"/>
<comment type="caution">
    <text evidence="2">The sequence shown here is derived from an EMBL/GenBank/DDBJ whole genome shotgun (WGS) entry which is preliminary data.</text>
</comment>
<evidence type="ECO:0008006" key="4">
    <source>
        <dbReference type="Google" id="ProtNLM"/>
    </source>
</evidence>
<sequence length="208" mass="23559">MNRKLILFLLSFIFINFVKCGYIHMQMFADADGLCKDLFIGAYVLEGVCIENVIMKCSTNQKSVLAYQYENDDCSGPIINHEELVTGGCVNVSSKFECTEEIDLPQDTNTIIIVSHNSTQEECPDYKQGLVKLSYQMTNLCLPNIIKPNQFSTIQTCDETSITQTNYQSRDCNPSTKNQPNINPLPVNDCKNSTNYLSTYQFCYIPSF</sequence>
<dbReference type="Pfam" id="PF11912">
    <property type="entry name" value="CfaA_B_C"/>
    <property type="match status" value="1"/>
</dbReference>
<organism evidence="2 3">
    <name type="scientific">Dictyostelium discoideum</name>
    <name type="common">Social amoeba</name>
    <dbReference type="NCBI Taxonomy" id="44689"/>
    <lineage>
        <taxon>Eukaryota</taxon>
        <taxon>Amoebozoa</taxon>
        <taxon>Evosea</taxon>
        <taxon>Eumycetozoa</taxon>
        <taxon>Dictyostelia</taxon>
        <taxon>Dictyosteliales</taxon>
        <taxon>Dictyosteliaceae</taxon>
        <taxon>Dictyostelium</taxon>
    </lineage>
</organism>
<dbReference type="InterPro" id="IPR021837">
    <property type="entry name" value="CfaA/B/C"/>
</dbReference>
<dbReference type="KEGG" id="ddi:DDB_G0278391"/>
<evidence type="ECO:0000313" key="2">
    <source>
        <dbReference type="EMBL" id="EAL68368.2"/>
    </source>
</evidence>
<dbReference type="PaxDb" id="44689-DDB0304759"/>
<dbReference type="dictyBase" id="DDB_G0278391"/>
<dbReference type="HOGENOM" id="CLU_1323021_0_0_1"/>
<dbReference type="AlphaFoldDB" id="Q54Y65"/>
<dbReference type="InParanoid" id="Q54Y65"/>
<accession>Q54Y65</accession>
<feature type="chain" id="PRO_5004249534" description="Transmembrane protein" evidence="1">
    <location>
        <begin position="21"/>
        <end position="208"/>
    </location>
</feature>
<name>Q54Y65_DICDI</name>
<keyword evidence="1" id="KW-0732">Signal</keyword>
<dbReference type="PANTHER" id="PTHR33714">
    <property type="entry name" value="COUNTING FACTOR-ASSOCIATED PROTEIN A-RELATED"/>
    <property type="match status" value="1"/>
</dbReference>
<gene>
    <name evidence="2" type="ORF">DDB_G0278391</name>
</gene>
<dbReference type="RefSeq" id="XP_642337.2">
    <property type="nucleotide sequence ID" value="XM_637245.2"/>
</dbReference>
<dbReference type="EMBL" id="AAFI02000023">
    <property type="protein sequence ID" value="EAL68368.2"/>
    <property type="molecule type" value="Genomic_DNA"/>
</dbReference>
<keyword evidence="3" id="KW-1185">Reference proteome</keyword>
<dbReference type="VEuPathDB" id="AmoebaDB:DDB_G0278391"/>
<dbReference type="Proteomes" id="UP000002195">
    <property type="component" value="Unassembled WGS sequence"/>
</dbReference>
<dbReference type="FunCoup" id="Q54Y65">
    <property type="interactions" value="99"/>
</dbReference>
<evidence type="ECO:0000256" key="1">
    <source>
        <dbReference type="SAM" id="SignalP"/>
    </source>
</evidence>
<dbReference type="PANTHER" id="PTHR33714:SF1">
    <property type="entry name" value="TRANSMEMBRANE PROTEIN"/>
    <property type="match status" value="1"/>
</dbReference>
<feature type="signal peptide" evidence="1">
    <location>
        <begin position="1"/>
        <end position="20"/>
    </location>
</feature>
<evidence type="ECO:0000313" key="3">
    <source>
        <dbReference type="Proteomes" id="UP000002195"/>
    </source>
</evidence>